<protein>
    <recommendedName>
        <fullName evidence="2">DUF4097 domain-containing protein</fullName>
    </recommendedName>
</protein>
<proteinExistence type="predicted"/>
<sequence length="323" mass="35596">MINVKRIIILAVILLLIGIIGMAVTFSSYKESAFNEESESIPFDADEITEIEVDAENTQIRLQPAHVEEPIAEYTTTGRKSETQELSTSVNGEKLTIQIKETSFPFFDFDFMFHSNAALDIFVPDDMMEKMEVKTTNSKINAADLQIDALQLHTSNGKIEGENIETSFLDIQSSNGKIELQNVQGDTNLNTSNGKITLENIVGEVTANTNNGKIELASIQGNTNVETTNGKVEAQDISGEMKAKTNNAAIHIDTESFDTPMDLQTSNGKITIISEQKPENATFDLRTNNGRIRVFDSKDWDVTYGDGETLIKARTSNGGINIE</sequence>
<evidence type="ECO:0000259" key="2">
    <source>
        <dbReference type="Pfam" id="PF13349"/>
    </source>
</evidence>
<dbReference type="OrthoDB" id="2588856at2"/>
<dbReference type="RefSeq" id="WP_042532503.1">
    <property type="nucleotide sequence ID" value="NZ_CAXOIH010000005.1"/>
</dbReference>
<evidence type="ECO:0000256" key="1">
    <source>
        <dbReference type="SAM" id="Phobius"/>
    </source>
</evidence>
<dbReference type="EMBL" id="CDGG01000001">
    <property type="protein sequence ID" value="CEI82575.1"/>
    <property type="molecule type" value="Genomic_DNA"/>
</dbReference>
<feature type="domain" description="DUF4097" evidence="2">
    <location>
        <begin position="48"/>
        <end position="224"/>
    </location>
</feature>
<organism evidence="3 4">
    <name type="scientific">Oceanobacillus oncorhynchi</name>
    <dbReference type="NCBI Taxonomy" id="545501"/>
    <lineage>
        <taxon>Bacteria</taxon>
        <taxon>Bacillati</taxon>
        <taxon>Bacillota</taxon>
        <taxon>Bacilli</taxon>
        <taxon>Bacillales</taxon>
        <taxon>Bacillaceae</taxon>
        <taxon>Oceanobacillus</taxon>
    </lineage>
</organism>
<keyword evidence="1" id="KW-0472">Membrane</keyword>
<dbReference type="STRING" id="545501.BN997_02452"/>
<evidence type="ECO:0000313" key="3">
    <source>
        <dbReference type="EMBL" id="CEI82575.1"/>
    </source>
</evidence>
<reference evidence="3 4" key="1">
    <citation type="submission" date="2014-11" db="EMBL/GenBank/DDBJ databases">
        <authorList>
            <person name="Urmite Genomes Urmite Genomes"/>
        </authorList>
    </citation>
    <scope>NUCLEOTIDE SEQUENCE [LARGE SCALE GENOMIC DNA]</scope>
    <source>
        <strain evidence="3 4">Oc5</strain>
    </source>
</reference>
<keyword evidence="1" id="KW-1133">Transmembrane helix</keyword>
<accession>A0A0A1MB47</accession>
<gene>
    <name evidence="3" type="ORF">BN997_02452</name>
</gene>
<dbReference type="PANTHER" id="PTHR34094:SF1">
    <property type="entry name" value="PROTEIN FAM185A"/>
    <property type="match status" value="1"/>
</dbReference>
<dbReference type="InterPro" id="IPR025164">
    <property type="entry name" value="Toastrack_DUF4097"/>
</dbReference>
<keyword evidence="1" id="KW-0812">Transmembrane</keyword>
<dbReference type="PANTHER" id="PTHR34094">
    <property type="match status" value="1"/>
</dbReference>
<feature type="transmembrane region" description="Helical" evidence="1">
    <location>
        <begin position="7"/>
        <end position="29"/>
    </location>
</feature>
<dbReference type="Proteomes" id="UP000040453">
    <property type="component" value="Unassembled WGS sequence"/>
</dbReference>
<evidence type="ECO:0000313" key="4">
    <source>
        <dbReference type="Proteomes" id="UP000040453"/>
    </source>
</evidence>
<dbReference type="Pfam" id="PF13349">
    <property type="entry name" value="DUF4097"/>
    <property type="match status" value="1"/>
</dbReference>
<keyword evidence="4" id="KW-1185">Reference proteome</keyword>
<dbReference type="AlphaFoldDB" id="A0A0A1MB47"/>
<name>A0A0A1MB47_9BACI</name>